<proteinExistence type="predicted"/>
<accession>A0A9N9ZIQ4</accession>
<evidence type="ECO:0000313" key="2">
    <source>
        <dbReference type="Proteomes" id="UP000775872"/>
    </source>
</evidence>
<sequence>MLPNDPNSNVKLSADILYFVFSHTDQPTLRNCRLLSHSACSVATPSLFRRLRLSAAEGEEDRFLQVARDESLRCHVQEIIIDTNVGGDFEYHHNASYDIPAPFMRALPHLRFFSNLKALSVDFSEHCGGEDYEDRTWVSIEETHDFRYRVLQTVFECLAGTWTAERQLEIDEEANLDWDFDNANGEEDGEDEPEDTRMPAIPIKLLEVHNLEGFNDERLTTSQAFRAVIDSGTITGLKLYVVVEEHEDEVFKQQYDFFDTLQQTWLSPSLAASLKVLSLYCMDPWGWNPKMDFRAVNHSQGGFPKLEALALGNYVLSHEWQIDWIINQGRESGGLKKLYLDRCSVLHRGNIPGPLPGPSTVVGQDAQGNDIEVSNADYPRNDIMKAYHGEGTGMVEIFFQLRWSGIFQRFRESMHSLEIFDVMSQLETEDYEEGEEESVRRGALDDSDPRFCSGRFSRYEGQEVQLCYSECDGTFWNDEAAPSAQKDVYEPDEEALRQLVDEIAGRRGGETSSQD</sequence>
<dbReference type="OrthoDB" id="3140657at2759"/>
<dbReference type="PANTHER" id="PTHR42057:SF2">
    <property type="entry name" value="F-BOX DOMAIN PROTEIN (AFU_ORTHOLOGUE AFUA_4G00200)-RELATED"/>
    <property type="match status" value="1"/>
</dbReference>
<dbReference type="PANTHER" id="PTHR42057">
    <property type="entry name" value="F-BOX DOMAIN PROTEIN (AFU_ORTHOLOGUE AFUA_4G00200)"/>
    <property type="match status" value="1"/>
</dbReference>
<organism evidence="1 2">
    <name type="scientific">Clonostachys solani</name>
    <dbReference type="NCBI Taxonomy" id="160281"/>
    <lineage>
        <taxon>Eukaryota</taxon>
        <taxon>Fungi</taxon>
        <taxon>Dikarya</taxon>
        <taxon>Ascomycota</taxon>
        <taxon>Pezizomycotina</taxon>
        <taxon>Sordariomycetes</taxon>
        <taxon>Hypocreomycetidae</taxon>
        <taxon>Hypocreales</taxon>
        <taxon>Bionectriaceae</taxon>
        <taxon>Clonostachys</taxon>
    </lineage>
</organism>
<gene>
    <name evidence="1" type="ORF">CSOL1703_00006253</name>
</gene>
<dbReference type="Proteomes" id="UP000775872">
    <property type="component" value="Unassembled WGS sequence"/>
</dbReference>
<reference evidence="2" key="1">
    <citation type="submission" date="2019-06" db="EMBL/GenBank/DDBJ databases">
        <authorList>
            <person name="Broberg M."/>
        </authorList>
    </citation>
    <scope>NUCLEOTIDE SEQUENCE [LARGE SCALE GENOMIC DNA]</scope>
</reference>
<dbReference type="AlphaFoldDB" id="A0A9N9ZIQ4"/>
<name>A0A9N9ZIQ4_9HYPO</name>
<comment type="caution">
    <text evidence="1">The sequence shown here is derived from an EMBL/GenBank/DDBJ whole genome shotgun (WGS) entry which is preliminary data.</text>
</comment>
<dbReference type="EMBL" id="CABFOC020000063">
    <property type="protein sequence ID" value="CAH0056313.1"/>
    <property type="molecule type" value="Genomic_DNA"/>
</dbReference>
<keyword evidence="2" id="KW-1185">Reference proteome</keyword>
<evidence type="ECO:0000313" key="1">
    <source>
        <dbReference type="EMBL" id="CAH0056313.1"/>
    </source>
</evidence>
<reference evidence="1 2" key="2">
    <citation type="submission" date="2021-10" db="EMBL/GenBank/DDBJ databases">
        <authorList>
            <person name="Piombo E."/>
        </authorList>
    </citation>
    <scope>NUCLEOTIDE SEQUENCE [LARGE SCALE GENOMIC DNA]</scope>
</reference>
<protein>
    <recommendedName>
        <fullName evidence="3">F-box domain-containing protein</fullName>
    </recommendedName>
</protein>
<evidence type="ECO:0008006" key="3">
    <source>
        <dbReference type="Google" id="ProtNLM"/>
    </source>
</evidence>